<organism evidence="4 5">
    <name type="scientific">Salinisphaera orenii YIM 95161</name>
    <dbReference type="NCBI Taxonomy" id="1051139"/>
    <lineage>
        <taxon>Bacteria</taxon>
        <taxon>Pseudomonadati</taxon>
        <taxon>Pseudomonadota</taxon>
        <taxon>Gammaproteobacteria</taxon>
        <taxon>Salinisphaerales</taxon>
        <taxon>Salinisphaeraceae</taxon>
        <taxon>Salinisphaera</taxon>
    </lineage>
</organism>
<dbReference type="EMBL" id="AYKF01000099">
    <property type="protein sequence ID" value="ROO26688.1"/>
    <property type="molecule type" value="Genomic_DNA"/>
</dbReference>
<accession>A0A423PM77</accession>
<name>A0A423PM77_9GAMM</name>
<dbReference type="Proteomes" id="UP000285123">
    <property type="component" value="Unassembled WGS sequence"/>
</dbReference>
<dbReference type="InterPro" id="IPR024455">
    <property type="entry name" value="Phage_capsid"/>
</dbReference>
<dbReference type="RefSeq" id="WP_123591693.1">
    <property type="nucleotide sequence ID" value="NZ_AYKF01000099.1"/>
</dbReference>
<comment type="caution">
    <text evidence="4">The sequence shown here is derived from an EMBL/GenBank/DDBJ whole genome shotgun (WGS) entry which is preliminary data.</text>
</comment>
<dbReference type="Gene3D" id="3.30.2400.10">
    <property type="entry name" value="Major capsid protein gp5"/>
    <property type="match status" value="1"/>
</dbReference>
<dbReference type="NCBIfam" id="TIGR01554">
    <property type="entry name" value="major_cap_HK97"/>
    <property type="match status" value="1"/>
</dbReference>
<protein>
    <submittedName>
        <fullName evidence="4">Major capsid protein HK97</fullName>
    </submittedName>
</protein>
<comment type="subcellular location">
    <subcellularLocation>
        <location evidence="1">Virion</location>
    </subcellularLocation>
</comment>
<dbReference type="AlphaFoldDB" id="A0A423PM77"/>
<evidence type="ECO:0000313" key="4">
    <source>
        <dbReference type="EMBL" id="ROO26688.1"/>
    </source>
</evidence>
<dbReference type="OrthoDB" id="9806592at2"/>
<gene>
    <name evidence="4" type="ORF">SAHL_12240</name>
</gene>
<evidence type="ECO:0000256" key="1">
    <source>
        <dbReference type="ARBA" id="ARBA00004328"/>
    </source>
</evidence>
<sequence length="413" mass="43724">MPNIRDLREQRAHTVEAMRALSDKPAGDNGDLSTEQADKFDELRADNERIEKAIERQAALDDAERRMSGATVTGPESRDYAQLAERVSIVKAIRGQMQGGADGAELEYSREAERRSGRTAQGLFIPMAKFETRTTTTGNAGELVGTDHMGSQYIGALRNNLVARRMGVRIMSGLQGDVEIPKFKSGTTAGWVAEDSPVPSADMTFGSVTLSPKTAGGMSEMSRNLLLQSSPDIETLVRDDLGFMLAKIIDAAIINGGGTNEPTGVLSASGTQSGSLATPSFQEVLAMIQLGEEANVNPNSWLMSPAAKAVLAGTEKTAQTGEYLLTGGTLAGIGATSTNQVPEAGEGLANVILGDWSQMLLGVWSEADLLVNPYESDAYARGAVKVRVMSTLDTAIRHAEAFIIANDLGTGAV</sequence>
<dbReference type="Pfam" id="PF05065">
    <property type="entry name" value="Phage_capsid"/>
    <property type="match status" value="1"/>
</dbReference>
<proteinExistence type="predicted"/>
<dbReference type="SUPFAM" id="SSF56563">
    <property type="entry name" value="Major capsid protein gp5"/>
    <property type="match status" value="1"/>
</dbReference>
<reference evidence="4 5" key="1">
    <citation type="submission" date="2013-10" db="EMBL/GenBank/DDBJ databases">
        <title>Salinisphaera halophila YIM 95161 Genome Sequencing.</title>
        <authorList>
            <person name="Lai Q."/>
            <person name="Li C."/>
            <person name="Shao Z."/>
        </authorList>
    </citation>
    <scope>NUCLEOTIDE SEQUENCE [LARGE SCALE GENOMIC DNA]</scope>
    <source>
        <strain evidence="4 5">YIM 95161</strain>
    </source>
</reference>
<feature type="region of interest" description="Disordered" evidence="2">
    <location>
        <begin position="19"/>
        <end position="40"/>
    </location>
</feature>
<dbReference type="Gene3D" id="3.30.2320.10">
    <property type="entry name" value="hypothetical protein PF0899 domain"/>
    <property type="match status" value="1"/>
</dbReference>
<dbReference type="InterPro" id="IPR054612">
    <property type="entry name" value="Phage_capsid-like_C"/>
</dbReference>
<evidence type="ECO:0000259" key="3">
    <source>
        <dbReference type="Pfam" id="PF05065"/>
    </source>
</evidence>
<evidence type="ECO:0000256" key="2">
    <source>
        <dbReference type="SAM" id="MobiDB-lite"/>
    </source>
</evidence>
<evidence type="ECO:0000313" key="5">
    <source>
        <dbReference type="Proteomes" id="UP000285123"/>
    </source>
</evidence>
<feature type="domain" description="Phage capsid-like C-terminal" evidence="3">
    <location>
        <begin position="150"/>
        <end position="405"/>
    </location>
</feature>